<dbReference type="AlphaFoldDB" id="A0A9N9X0K2"/>
<reference evidence="2" key="1">
    <citation type="submission" date="2022-01" db="EMBL/GenBank/DDBJ databases">
        <authorList>
            <person name="King R."/>
        </authorList>
    </citation>
    <scope>NUCLEOTIDE SEQUENCE</scope>
</reference>
<reference evidence="2" key="2">
    <citation type="submission" date="2022-10" db="EMBL/GenBank/DDBJ databases">
        <authorList>
            <consortium name="ENA_rothamsted_submissions"/>
            <consortium name="culmorum"/>
            <person name="King R."/>
        </authorList>
    </citation>
    <scope>NUCLEOTIDE SEQUENCE</scope>
</reference>
<evidence type="ECO:0000313" key="3">
    <source>
        <dbReference type="Proteomes" id="UP001153737"/>
    </source>
</evidence>
<dbReference type="EMBL" id="OU896716">
    <property type="protein sequence ID" value="CAG9814528.1"/>
    <property type="molecule type" value="Genomic_DNA"/>
</dbReference>
<evidence type="ECO:0000256" key="1">
    <source>
        <dbReference type="SAM" id="MobiDB-lite"/>
    </source>
</evidence>
<gene>
    <name evidence="2" type="ORF">PHAECO_LOCUS2042</name>
</gene>
<evidence type="ECO:0000313" key="2">
    <source>
        <dbReference type="EMBL" id="CAG9814528.1"/>
    </source>
</evidence>
<dbReference type="OrthoDB" id="10064970at2759"/>
<organism evidence="2 3">
    <name type="scientific">Phaedon cochleariae</name>
    <name type="common">Mustard beetle</name>
    <dbReference type="NCBI Taxonomy" id="80249"/>
    <lineage>
        <taxon>Eukaryota</taxon>
        <taxon>Metazoa</taxon>
        <taxon>Ecdysozoa</taxon>
        <taxon>Arthropoda</taxon>
        <taxon>Hexapoda</taxon>
        <taxon>Insecta</taxon>
        <taxon>Pterygota</taxon>
        <taxon>Neoptera</taxon>
        <taxon>Endopterygota</taxon>
        <taxon>Coleoptera</taxon>
        <taxon>Polyphaga</taxon>
        <taxon>Cucujiformia</taxon>
        <taxon>Chrysomeloidea</taxon>
        <taxon>Chrysomelidae</taxon>
        <taxon>Chrysomelinae</taxon>
        <taxon>Chrysomelini</taxon>
        <taxon>Phaedon</taxon>
    </lineage>
</organism>
<feature type="region of interest" description="Disordered" evidence="1">
    <location>
        <begin position="511"/>
        <end position="532"/>
    </location>
</feature>
<proteinExistence type="predicted"/>
<keyword evidence="3" id="KW-1185">Reference proteome</keyword>
<sequence>MGFSLPLDERGLPKTDSYIASSAKKIRQFILGNEKAGYAYVIMAQPLSESAPSYCLSIYSTNNKFTFREVMQRWKYMIEEAETFDIKIMGFSSDGDTRLLKSMRLASKLSNSSVSSSWEWYHIDELNFRGCSFVQDSVHIATKLRTRFLKYSVVIPLGKYLASVSHLQIVIQEFSKEKHLLCPSDLKPEDKMNFRSAEKMYSEKVRQFLKSVPLSEGTEAYLRIMQYSVTAYLDKDMEIHTRIYKICIKDILDRINRISYINLILNDLNNEFVFPREQKNRNSTNLDNIADLTDESIASTVHKALSDALICSTNLGMTVSPDSWLQVKLSDRANEEILNIEQDNLEDNEIEIEDLNVKTTESKYSIDNVIQNVLQATDIDNLDSEKDRFEDILDMSEIAAIRGDLQLKDFPEYKSTISNNSPFVEVIVEGKIRVLKKSSLCWLFDQTGRTTVIDINLISLAKIYGDMAYTATRYRIIHEAPAVTVPSVVPSDGTQSSGVMRSLRMVDLTGLDGDTGHGGTDTDFSGGSVREK</sequence>
<name>A0A9N9X0K2_PHACE</name>
<accession>A0A9N9X0K2</accession>
<dbReference type="Proteomes" id="UP001153737">
    <property type="component" value="Chromosome 10"/>
</dbReference>
<protein>
    <submittedName>
        <fullName evidence="2">Uncharacterized protein</fullName>
    </submittedName>
</protein>